<dbReference type="PANTHER" id="PTHR35513">
    <property type="entry name" value="OS02G0158600 PROTEIN"/>
    <property type="match status" value="1"/>
</dbReference>
<evidence type="ECO:0000259" key="1">
    <source>
        <dbReference type="Pfam" id="PF25017"/>
    </source>
</evidence>
<proteinExistence type="predicted"/>
<feature type="domain" description="C2HC zinc finger plants" evidence="1">
    <location>
        <begin position="217"/>
        <end position="247"/>
    </location>
</feature>
<accession>A0A835TGQ1</accession>
<dbReference type="PANTHER" id="PTHR35513:SF1">
    <property type="entry name" value="OS02G0158600 PROTEIN"/>
    <property type="match status" value="1"/>
</dbReference>
<name>A0A835TGQ1_9ROSI</name>
<dbReference type="EMBL" id="JADGMS010000002">
    <property type="protein sequence ID" value="KAF9687541.1"/>
    <property type="molecule type" value="Genomic_DNA"/>
</dbReference>
<dbReference type="InterPro" id="IPR056971">
    <property type="entry name" value="Znf-C2HC_3"/>
</dbReference>
<dbReference type="Proteomes" id="UP000657918">
    <property type="component" value="Unassembled WGS sequence"/>
</dbReference>
<evidence type="ECO:0000313" key="3">
    <source>
        <dbReference type="Proteomes" id="UP000657918"/>
    </source>
</evidence>
<keyword evidence="3" id="KW-1185">Reference proteome</keyword>
<evidence type="ECO:0000313" key="2">
    <source>
        <dbReference type="EMBL" id="KAF9687541.1"/>
    </source>
</evidence>
<reference evidence="2 3" key="1">
    <citation type="submission" date="2020-10" db="EMBL/GenBank/DDBJ databases">
        <title>Plant Genome Project.</title>
        <authorList>
            <person name="Zhang R.-G."/>
        </authorList>
    </citation>
    <scope>NUCLEOTIDE SEQUENCE [LARGE SCALE GENOMIC DNA]</scope>
    <source>
        <strain evidence="2">FAFU-HL-1</strain>
        <tissue evidence="2">Leaf</tissue>
    </source>
</reference>
<organism evidence="2 3">
    <name type="scientific">Salix dunnii</name>
    <dbReference type="NCBI Taxonomy" id="1413687"/>
    <lineage>
        <taxon>Eukaryota</taxon>
        <taxon>Viridiplantae</taxon>
        <taxon>Streptophyta</taxon>
        <taxon>Embryophyta</taxon>
        <taxon>Tracheophyta</taxon>
        <taxon>Spermatophyta</taxon>
        <taxon>Magnoliopsida</taxon>
        <taxon>eudicotyledons</taxon>
        <taxon>Gunneridae</taxon>
        <taxon>Pentapetalae</taxon>
        <taxon>rosids</taxon>
        <taxon>fabids</taxon>
        <taxon>Malpighiales</taxon>
        <taxon>Salicaceae</taxon>
        <taxon>Saliceae</taxon>
        <taxon>Salix</taxon>
    </lineage>
</organism>
<protein>
    <recommendedName>
        <fullName evidence="1">C2HC zinc finger plants domain-containing protein</fullName>
    </recommendedName>
</protein>
<sequence>MGFLFFHLDELEMTGGNSRFCRFGGSGVMPLKRSSTVLAPDLEACVSGYYLAVPADSPIEDANYHDATASKAPETPSSSHQVTPMSDVCASGALLPELLTSKPPSQLPFLVPEDMVDWVRSARGHHDDGAGEENRQEMLREVVMAMRTEGGDQAVFQSLHRARELYLNRLQESTAADQLASLFAECAITEAQPLKDEQTRLNIGEQSPSAVPHVRVNSILAETGRGQLMLDAFSDGSSFICLKCGGLGAMPFGGVLVVSVSVGTVQKTKVLSKQPCIAADASLPIGPVMLTICLSLLVSGHCDEFNLGFQCIIQVCKPEENRPGVEDEKRKAGSIKSWHQPNHVICRKTIYSLHVSTRVK</sequence>
<comment type="caution">
    <text evidence="2">The sequence shown here is derived from an EMBL/GenBank/DDBJ whole genome shotgun (WGS) entry which is preliminary data.</text>
</comment>
<dbReference type="AlphaFoldDB" id="A0A835TGQ1"/>
<dbReference type="Pfam" id="PF25017">
    <property type="entry name" value="zf-C2HC_3"/>
    <property type="match status" value="1"/>
</dbReference>
<gene>
    <name evidence="2" type="ORF">SADUNF_Sadunf02G0104200</name>
</gene>
<dbReference type="OrthoDB" id="436688at2759"/>